<evidence type="ECO:0000256" key="6">
    <source>
        <dbReference type="ARBA" id="ARBA00023136"/>
    </source>
</evidence>
<dbReference type="KEGG" id="nwr:E3U44_12430"/>
<protein>
    <submittedName>
        <fullName evidence="10">TonB-dependent receptor</fullName>
    </submittedName>
</protein>
<keyword evidence="4 8" id="KW-0812">Transmembrane</keyword>
<name>A0A4P7BYG5_9GAMM</name>
<evidence type="ECO:0000256" key="3">
    <source>
        <dbReference type="ARBA" id="ARBA00022452"/>
    </source>
</evidence>
<keyword evidence="2 8" id="KW-0813">Transport</keyword>
<evidence type="ECO:0000256" key="7">
    <source>
        <dbReference type="ARBA" id="ARBA00023237"/>
    </source>
</evidence>
<comment type="subcellular location">
    <subcellularLocation>
        <location evidence="1 8">Cell outer membrane</location>
        <topology evidence="1 8">Multi-pass membrane protein</topology>
    </subcellularLocation>
</comment>
<dbReference type="InterPro" id="IPR039426">
    <property type="entry name" value="TonB-dep_rcpt-like"/>
</dbReference>
<dbReference type="PANTHER" id="PTHR30069:SF39">
    <property type="entry name" value="BLL6183 PROTEIN"/>
    <property type="match status" value="1"/>
</dbReference>
<keyword evidence="6 8" id="KW-0472">Membrane</keyword>
<reference evidence="10 11" key="1">
    <citation type="submission" date="2019-03" db="EMBL/GenBank/DDBJ databases">
        <title>The genome sequence of Nitrosococcus wardiae strain D1FHST reveals the archetypal metabolic capacity of ammonia-oxidizing Gammaproteobacteria.</title>
        <authorList>
            <person name="Wang L."/>
            <person name="Lim C.K."/>
            <person name="Hanson T.E."/>
            <person name="Dang H."/>
            <person name="Klotz M.G."/>
        </authorList>
    </citation>
    <scope>NUCLEOTIDE SEQUENCE [LARGE SCALE GENOMIC DNA]</scope>
    <source>
        <strain evidence="10 11">D1FHS</strain>
    </source>
</reference>
<keyword evidence="3 8" id="KW-1134">Transmembrane beta strand</keyword>
<dbReference type="EMBL" id="CP038033">
    <property type="protein sequence ID" value="QBQ55228.1"/>
    <property type="molecule type" value="Genomic_DNA"/>
</dbReference>
<dbReference type="Proteomes" id="UP000294325">
    <property type="component" value="Chromosome"/>
</dbReference>
<dbReference type="RefSeq" id="WP_134358493.1">
    <property type="nucleotide sequence ID" value="NZ_CP038033.1"/>
</dbReference>
<dbReference type="AlphaFoldDB" id="A0A4P7BYG5"/>
<dbReference type="Gene3D" id="2.40.170.20">
    <property type="entry name" value="TonB-dependent receptor, beta-barrel domain"/>
    <property type="match status" value="1"/>
</dbReference>
<keyword evidence="10" id="KW-0675">Receptor</keyword>
<dbReference type="SUPFAM" id="SSF56935">
    <property type="entry name" value="Porins"/>
    <property type="match status" value="1"/>
</dbReference>
<evidence type="ECO:0000256" key="2">
    <source>
        <dbReference type="ARBA" id="ARBA00022448"/>
    </source>
</evidence>
<evidence type="ECO:0000256" key="8">
    <source>
        <dbReference type="PROSITE-ProRule" id="PRU01360"/>
    </source>
</evidence>
<evidence type="ECO:0000256" key="4">
    <source>
        <dbReference type="ARBA" id="ARBA00022692"/>
    </source>
</evidence>
<evidence type="ECO:0000256" key="5">
    <source>
        <dbReference type="ARBA" id="ARBA00023077"/>
    </source>
</evidence>
<dbReference type="OrthoDB" id="9760620at2"/>
<keyword evidence="11" id="KW-1185">Reference proteome</keyword>
<keyword evidence="7 8" id="KW-0998">Cell outer membrane</keyword>
<comment type="similarity">
    <text evidence="8">Belongs to the TonB-dependent receptor family.</text>
</comment>
<sequence length="292" mass="32877">MTNSFSRFNPAVELTYAFRPEVNFYGNYSESSRAPIPSELTCANPDDPCRLPNPFVADPPLEQVIAKTREAGFRGTLRGQIDWNANWFHTRNDDDILFQTTGGVTTSEGFFENVGETLRQGVEVGLRGRHERWRWFAHYTYLEATFEPPFVALSPSNPQAEENEGRLQVEAGDRIPGLPKHNFKVGAGYWLQPNLSLGFDVLGQSSLRFRGDESNNFSQIPGFVIANLRGRYRVNQHLEIFARVQNIFNQDYETFGIFGEPDEAPGLSDLEDPRFLGPGAPIGAWVGVRLTL</sequence>
<proteinExistence type="inferred from homology"/>
<evidence type="ECO:0000313" key="10">
    <source>
        <dbReference type="EMBL" id="QBQ55228.1"/>
    </source>
</evidence>
<dbReference type="GO" id="GO:0009279">
    <property type="term" value="C:cell outer membrane"/>
    <property type="evidence" value="ECO:0007669"/>
    <property type="project" value="UniProtKB-SubCell"/>
</dbReference>
<dbReference type="Pfam" id="PF00593">
    <property type="entry name" value="TonB_dep_Rec_b-barrel"/>
    <property type="match status" value="1"/>
</dbReference>
<feature type="domain" description="TonB-dependent receptor-like beta-barrel" evidence="9">
    <location>
        <begin position="3"/>
        <end position="247"/>
    </location>
</feature>
<evidence type="ECO:0000313" key="11">
    <source>
        <dbReference type="Proteomes" id="UP000294325"/>
    </source>
</evidence>
<accession>A0A4P7BYG5</accession>
<evidence type="ECO:0000259" key="9">
    <source>
        <dbReference type="Pfam" id="PF00593"/>
    </source>
</evidence>
<gene>
    <name evidence="10" type="ORF">E3U44_12430</name>
</gene>
<dbReference type="GO" id="GO:0015344">
    <property type="term" value="F:siderophore uptake transmembrane transporter activity"/>
    <property type="evidence" value="ECO:0007669"/>
    <property type="project" value="TreeGrafter"/>
</dbReference>
<organism evidence="10 11">
    <name type="scientific">Nitrosococcus wardiae</name>
    <dbReference type="NCBI Taxonomy" id="1814290"/>
    <lineage>
        <taxon>Bacteria</taxon>
        <taxon>Pseudomonadati</taxon>
        <taxon>Pseudomonadota</taxon>
        <taxon>Gammaproteobacteria</taxon>
        <taxon>Chromatiales</taxon>
        <taxon>Chromatiaceae</taxon>
        <taxon>Nitrosococcus</taxon>
    </lineage>
</organism>
<dbReference type="PROSITE" id="PS52016">
    <property type="entry name" value="TONB_DEPENDENT_REC_3"/>
    <property type="match status" value="1"/>
</dbReference>
<dbReference type="InterPro" id="IPR036942">
    <property type="entry name" value="Beta-barrel_TonB_sf"/>
</dbReference>
<dbReference type="InterPro" id="IPR000531">
    <property type="entry name" value="Beta-barrel_TonB"/>
</dbReference>
<dbReference type="PANTHER" id="PTHR30069">
    <property type="entry name" value="TONB-DEPENDENT OUTER MEMBRANE RECEPTOR"/>
    <property type="match status" value="1"/>
</dbReference>
<keyword evidence="5" id="KW-0798">TonB box</keyword>
<dbReference type="GO" id="GO:0044718">
    <property type="term" value="P:siderophore transmembrane transport"/>
    <property type="evidence" value="ECO:0007669"/>
    <property type="project" value="TreeGrafter"/>
</dbReference>
<evidence type="ECO:0000256" key="1">
    <source>
        <dbReference type="ARBA" id="ARBA00004571"/>
    </source>
</evidence>